<sequence length="80" mass="8817">MTDATSSNFSAPDNWTSLGDVMDSGWLASTSVQAFNGAMDVLEESYPLCKKMIDHKTLFPDRGKQRESPKESKESKSLKG</sequence>
<keyword evidence="3" id="KW-1185">Reference proteome</keyword>
<proteinExistence type="predicted"/>
<dbReference type="Proteomes" id="UP000005237">
    <property type="component" value="Unassembled WGS sequence"/>
</dbReference>
<accession>A0A8R1E9R7</accession>
<dbReference type="AlphaFoldDB" id="A0A8R1E9R7"/>
<evidence type="ECO:0000313" key="3">
    <source>
        <dbReference type="Proteomes" id="UP000005237"/>
    </source>
</evidence>
<protein>
    <submittedName>
        <fullName evidence="2">Uncharacterized protein</fullName>
    </submittedName>
</protein>
<reference evidence="3" key="1">
    <citation type="submission" date="2010-08" db="EMBL/GenBank/DDBJ databases">
        <authorList>
            <consortium name="Caenorhabditis japonica Sequencing Consortium"/>
            <person name="Wilson R.K."/>
        </authorList>
    </citation>
    <scope>NUCLEOTIDE SEQUENCE [LARGE SCALE GENOMIC DNA]</scope>
    <source>
        <strain evidence="3">DF5081</strain>
    </source>
</reference>
<feature type="region of interest" description="Disordered" evidence="1">
    <location>
        <begin position="57"/>
        <end position="80"/>
    </location>
</feature>
<dbReference type="EnsemblMetazoa" id="CJA31282a.1">
    <property type="protein sequence ID" value="CJA31282a.1"/>
    <property type="gene ID" value="WBGene00207129"/>
</dbReference>
<name>A0A8R1E9R7_CAEJA</name>
<evidence type="ECO:0000313" key="2">
    <source>
        <dbReference type="EnsemblMetazoa" id="CJA31282a.1"/>
    </source>
</evidence>
<organism evidence="2 3">
    <name type="scientific">Caenorhabditis japonica</name>
    <dbReference type="NCBI Taxonomy" id="281687"/>
    <lineage>
        <taxon>Eukaryota</taxon>
        <taxon>Metazoa</taxon>
        <taxon>Ecdysozoa</taxon>
        <taxon>Nematoda</taxon>
        <taxon>Chromadorea</taxon>
        <taxon>Rhabditida</taxon>
        <taxon>Rhabditina</taxon>
        <taxon>Rhabditomorpha</taxon>
        <taxon>Rhabditoidea</taxon>
        <taxon>Rhabditidae</taxon>
        <taxon>Peloderinae</taxon>
        <taxon>Caenorhabditis</taxon>
    </lineage>
</organism>
<evidence type="ECO:0000256" key="1">
    <source>
        <dbReference type="SAM" id="MobiDB-lite"/>
    </source>
</evidence>
<reference evidence="2" key="2">
    <citation type="submission" date="2022-06" db="UniProtKB">
        <authorList>
            <consortium name="EnsemblMetazoa"/>
        </authorList>
    </citation>
    <scope>IDENTIFICATION</scope>
    <source>
        <strain evidence="2">DF5081</strain>
    </source>
</reference>